<protein>
    <recommendedName>
        <fullName evidence="4">F-box domain-containing protein</fullName>
    </recommendedName>
</protein>
<evidence type="ECO:0000256" key="1">
    <source>
        <dbReference type="SAM" id="MobiDB-lite"/>
    </source>
</evidence>
<dbReference type="EMBL" id="NHTK01000709">
    <property type="protein sequence ID" value="PPR06071.1"/>
    <property type="molecule type" value="Genomic_DNA"/>
</dbReference>
<sequence length="392" mass="44904">MKIQRKGQGAPVSSSKSSPTHPSQSTLNSIPNPAKPPSTILWALESLILRSINSPSRRFLEDYWEGVDLEGLSNRGVSEIEPRLPPEVEHLIFTLAFDASDHKANTTLILVARRVHKWIYPLMYRILDEVSEPPTPDFTQPGCPTVEQIGSFAHHLVVGRIHDTTEEVHHLLQHCQNLKTLACWYGINMKPLLSNLNAMVDLRVLSADLDKLTEDDMSSPTLLRLTHIEVISANEDLLKYLPSFIQKSQVTHLRLYALQFWDAKLIENILQSCPQLQALTITKQYEETFSSEYLENTSKLLQNMYKTDIRLVVLDSSMCTADDWILGIKGFHDCWSYSDQIVTARSKKYLQDGDYQNKPFTSRFDWRGHLTEEGKAWYAQEERNERVYCKAS</sequence>
<dbReference type="AlphaFoldDB" id="A0A409YST5"/>
<feature type="region of interest" description="Disordered" evidence="1">
    <location>
        <begin position="1"/>
        <end position="32"/>
    </location>
</feature>
<evidence type="ECO:0000313" key="2">
    <source>
        <dbReference type="EMBL" id="PPR06071.1"/>
    </source>
</evidence>
<organism evidence="2 3">
    <name type="scientific">Panaeolus cyanescens</name>
    <dbReference type="NCBI Taxonomy" id="181874"/>
    <lineage>
        <taxon>Eukaryota</taxon>
        <taxon>Fungi</taxon>
        <taxon>Dikarya</taxon>
        <taxon>Basidiomycota</taxon>
        <taxon>Agaricomycotina</taxon>
        <taxon>Agaricomycetes</taxon>
        <taxon>Agaricomycetidae</taxon>
        <taxon>Agaricales</taxon>
        <taxon>Agaricineae</taxon>
        <taxon>Galeropsidaceae</taxon>
        <taxon>Panaeolus</taxon>
    </lineage>
</organism>
<dbReference type="InterPro" id="IPR032675">
    <property type="entry name" value="LRR_dom_sf"/>
</dbReference>
<evidence type="ECO:0000313" key="3">
    <source>
        <dbReference type="Proteomes" id="UP000284842"/>
    </source>
</evidence>
<reference evidence="2 3" key="1">
    <citation type="journal article" date="2018" name="Evol. Lett.">
        <title>Horizontal gene cluster transfer increased hallucinogenic mushroom diversity.</title>
        <authorList>
            <person name="Reynolds H.T."/>
            <person name="Vijayakumar V."/>
            <person name="Gluck-Thaler E."/>
            <person name="Korotkin H.B."/>
            <person name="Matheny P.B."/>
            <person name="Slot J.C."/>
        </authorList>
    </citation>
    <scope>NUCLEOTIDE SEQUENCE [LARGE SCALE GENOMIC DNA]</scope>
    <source>
        <strain evidence="2 3">2629</strain>
    </source>
</reference>
<dbReference type="Gene3D" id="3.80.10.10">
    <property type="entry name" value="Ribonuclease Inhibitor"/>
    <property type="match status" value="1"/>
</dbReference>
<dbReference type="Proteomes" id="UP000284842">
    <property type="component" value="Unassembled WGS sequence"/>
</dbReference>
<name>A0A409YST5_9AGAR</name>
<keyword evidence="3" id="KW-1185">Reference proteome</keyword>
<feature type="compositionally biased region" description="Low complexity" evidence="1">
    <location>
        <begin position="11"/>
        <end position="25"/>
    </location>
</feature>
<gene>
    <name evidence="2" type="ORF">CVT24_004229</name>
</gene>
<evidence type="ECO:0008006" key="4">
    <source>
        <dbReference type="Google" id="ProtNLM"/>
    </source>
</evidence>
<comment type="caution">
    <text evidence="2">The sequence shown here is derived from an EMBL/GenBank/DDBJ whole genome shotgun (WGS) entry which is preliminary data.</text>
</comment>
<accession>A0A409YST5</accession>
<dbReference type="OrthoDB" id="3145912at2759"/>
<dbReference type="InParanoid" id="A0A409YST5"/>
<dbReference type="SUPFAM" id="SSF52047">
    <property type="entry name" value="RNI-like"/>
    <property type="match status" value="1"/>
</dbReference>
<proteinExistence type="predicted"/>